<keyword evidence="1" id="KW-0812">Transmembrane</keyword>
<name>A0ABX8AEZ1_9BRAD</name>
<feature type="transmembrane region" description="Helical" evidence="1">
    <location>
        <begin position="16"/>
        <end position="35"/>
    </location>
</feature>
<keyword evidence="3" id="KW-1185">Reference proteome</keyword>
<evidence type="ECO:0008006" key="4">
    <source>
        <dbReference type="Google" id="ProtNLM"/>
    </source>
</evidence>
<keyword evidence="1" id="KW-1133">Transmembrane helix</keyword>
<dbReference type="EMBL" id="CP036498">
    <property type="protein sequence ID" value="QUS42338.1"/>
    <property type="molecule type" value="Genomic_DNA"/>
</dbReference>
<feature type="transmembrane region" description="Helical" evidence="1">
    <location>
        <begin position="47"/>
        <end position="69"/>
    </location>
</feature>
<feature type="transmembrane region" description="Helical" evidence="1">
    <location>
        <begin position="76"/>
        <end position="98"/>
    </location>
</feature>
<sequence>MTGHQPSGSDDRSRGVLRWILAAFYTAAGIAHLMVPDKLLLITPAWVPFAREVIIVTGVFEIAASIALVSRTPLRWWAGATLALYALCVWPANIKHALDGIEMPVIGNSWWYHAPRLAFQPVIIWWALFCAGVIDWPLRREPGDHARE</sequence>
<dbReference type="PANTHER" id="PTHR36974:SF1">
    <property type="entry name" value="DOXX FAMILY MEMBRANE PROTEIN"/>
    <property type="match status" value="1"/>
</dbReference>
<evidence type="ECO:0000313" key="2">
    <source>
        <dbReference type="EMBL" id="QUS42338.1"/>
    </source>
</evidence>
<reference evidence="2 3" key="1">
    <citation type="submission" date="2019-02" db="EMBL/GenBank/DDBJ databases">
        <title>Emended description of the genus Rhodopseudomonas and description of Rhodopseudomonas albus sp. nov., a non-phototrophic, heavy-metal-tolerant bacterium isolated from garden soil.</title>
        <authorList>
            <person name="Bao Z."/>
            <person name="Cao W.W."/>
            <person name="Sato Y."/>
            <person name="Nishizawa T."/>
            <person name="Zhao J."/>
            <person name="Guo Y."/>
            <person name="Ohta H."/>
        </authorList>
    </citation>
    <scope>NUCLEOTIDE SEQUENCE [LARGE SCALE GENOMIC DNA]</scope>
    <source>
        <strain evidence="2 3">SK50-23</strain>
    </source>
</reference>
<evidence type="ECO:0000256" key="1">
    <source>
        <dbReference type="SAM" id="Phobius"/>
    </source>
</evidence>
<proteinExistence type="predicted"/>
<dbReference type="Proteomes" id="UP000682843">
    <property type="component" value="Chromosome"/>
</dbReference>
<feature type="transmembrane region" description="Helical" evidence="1">
    <location>
        <begin position="118"/>
        <end position="138"/>
    </location>
</feature>
<evidence type="ECO:0000313" key="3">
    <source>
        <dbReference type="Proteomes" id="UP000682843"/>
    </source>
</evidence>
<protein>
    <recommendedName>
        <fullName evidence="4">DoxX family protein</fullName>
    </recommendedName>
</protein>
<accession>A0ABX8AEZ1</accession>
<dbReference type="PANTHER" id="PTHR36974">
    <property type="entry name" value="MEMBRANE PROTEIN-RELATED"/>
    <property type="match status" value="1"/>
</dbReference>
<gene>
    <name evidence="2" type="ORF">RPMA_08940</name>
</gene>
<keyword evidence="1" id="KW-0472">Membrane</keyword>
<organism evidence="2 3">
    <name type="scientific">Tardiphaga alba</name>
    <dbReference type="NCBI Taxonomy" id="340268"/>
    <lineage>
        <taxon>Bacteria</taxon>
        <taxon>Pseudomonadati</taxon>
        <taxon>Pseudomonadota</taxon>
        <taxon>Alphaproteobacteria</taxon>
        <taxon>Hyphomicrobiales</taxon>
        <taxon>Nitrobacteraceae</taxon>
        <taxon>Tardiphaga</taxon>
    </lineage>
</organism>